<evidence type="ECO:0000256" key="4">
    <source>
        <dbReference type="ARBA" id="ARBA00023004"/>
    </source>
</evidence>
<dbReference type="STRING" id="888268.A0A1E5WEQ2"/>
<evidence type="ECO:0000313" key="5">
    <source>
        <dbReference type="EMBL" id="OEL35881.1"/>
    </source>
</evidence>
<dbReference type="PANTHER" id="PTHR47947">
    <property type="entry name" value="CYTOCHROME P450 82C3-RELATED"/>
    <property type="match status" value="1"/>
</dbReference>
<keyword evidence="4" id="KW-0408">Iron</keyword>
<keyword evidence="6" id="KW-1185">Reference proteome</keyword>
<evidence type="ECO:0000256" key="2">
    <source>
        <dbReference type="ARBA" id="ARBA00022723"/>
    </source>
</evidence>
<keyword evidence="3" id="KW-0560">Oxidoreductase</keyword>
<gene>
    <name evidence="5" type="ORF">BAE44_0003100</name>
</gene>
<protein>
    <submittedName>
        <fullName evidence="5">Isoflavone 2'-hydroxylase</fullName>
    </submittedName>
</protein>
<sequence>MPLLLNNPEVLKKAQAEIDVAVGTSCLISPDDLPRLGYLQCVINETLRLYPAAPLLIPHESSADCKVGGYDVPRDTMMLVNAYAIHRDPAEFRPERFEDGSRAVGRLLGRRWRCGPSGWCSTT</sequence>
<keyword evidence="2" id="KW-0479">Metal-binding</keyword>
<dbReference type="OrthoDB" id="1913883at2759"/>
<evidence type="ECO:0000313" key="6">
    <source>
        <dbReference type="Proteomes" id="UP000095767"/>
    </source>
</evidence>
<dbReference type="InterPro" id="IPR050651">
    <property type="entry name" value="Plant_Cytochrome_P450_Monoox"/>
</dbReference>
<dbReference type="Proteomes" id="UP000095767">
    <property type="component" value="Unassembled WGS sequence"/>
</dbReference>
<comment type="caution">
    <text evidence="5">The sequence shown here is derived from an EMBL/GenBank/DDBJ whole genome shotgun (WGS) entry which is preliminary data.</text>
</comment>
<dbReference type="EMBL" id="LWDX02010698">
    <property type="protein sequence ID" value="OEL35881.1"/>
    <property type="molecule type" value="Genomic_DNA"/>
</dbReference>
<evidence type="ECO:0000256" key="3">
    <source>
        <dbReference type="ARBA" id="ARBA00023002"/>
    </source>
</evidence>
<dbReference type="GO" id="GO:0005506">
    <property type="term" value="F:iron ion binding"/>
    <property type="evidence" value="ECO:0007669"/>
    <property type="project" value="InterPro"/>
</dbReference>
<dbReference type="InterPro" id="IPR002401">
    <property type="entry name" value="Cyt_P450_E_grp-I"/>
</dbReference>
<dbReference type="SUPFAM" id="SSF48264">
    <property type="entry name" value="Cytochrome P450"/>
    <property type="match status" value="1"/>
</dbReference>
<keyword evidence="1" id="KW-0349">Heme</keyword>
<dbReference type="AlphaFoldDB" id="A0A1E5WEQ2"/>
<organism evidence="5 6">
    <name type="scientific">Dichanthelium oligosanthes</name>
    <dbReference type="NCBI Taxonomy" id="888268"/>
    <lineage>
        <taxon>Eukaryota</taxon>
        <taxon>Viridiplantae</taxon>
        <taxon>Streptophyta</taxon>
        <taxon>Embryophyta</taxon>
        <taxon>Tracheophyta</taxon>
        <taxon>Spermatophyta</taxon>
        <taxon>Magnoliopsida</taxon>
        <taxon>Liliopsida</taxon>
        <taxon>Poales</taxon>
        <taxon>Poaceae</taxon>
        <taxon>PACMAD clade</taxon>
        <taxon>Panicoideae</taxon>
        <taxon>Panicodae</taxon>
        <taxon>Paniceae</taxon>
        <taxon>Dichantheliinae</taxon>
        <taxon>Dichanthelium</taxon>
    </lineage>
</organism>
<dbReference type="GO" id="GO:0020037">
    <property type="term" value="F:heme binding"/>
    <property type="evidence" value="ECO:0007669"/>
    <property type="project" value="InterPro"/>
</dbReference>
<dbReference type="Gene3D" id="1.10.630.10">
    <property type="entry name" value="Cytochrome P450"/>
    <property type="match status" value="1"/>
</dbReference>
<name>A0A1E5WEQ2_9POAL</name>
<proteinExistence type="predicted"/>
<dbReference type="InterPro" id="IPR036396">
    <property type="entry name" value="Cyt_P450_sf"/>
</dbReference>
<dbReference type="GO" id="GO:0004497">
    <property type="term" value="F:monooxygenase activity"/>
    <property type="evidence" value="ECO:0007669"/>
    <property type="project" value="InterPro"/>
</dbReference>
<accession>A0A1E5WEQ2</accession>
<dbReference type="Pfam" id="PF00067">
    <property type="entry name" value="p450"/>
    <property type="match status" value="1"/>
</dbReference>
<dbReference type="PRINTS" id="PR00463">
    <property type="entry name" value="EP450I"/>
</dbReference>
<dbReference type="PANTHER" id="PTHR47947:SF23">
    <property type="entry name" value="CYTOCHROME P450 FAMILY PROTEIN, EXPRESSED"/>
    <property type="match status" value="1"/>
</dbReference>
<evidence type="ECO:0000256" key="1">
    <source>
        <dbReference type="ARBA" id="ARBA00022617"/>
    </source>
</evidence>
<dbReference type="PRINTS" id="PR00385">
    <property type="entry name" value="P450"/>
</dbReference>
<reference evidence="5 6" key="1">
    <citation type="submission" date="2016-09" db="EMBL/GenBank/DDBJ databases">
        <title>The draft genome of Dichanthelium oligosanthes: A C3 panicoid grass species.</title>
        <authorList>
            <person name="Studer A.J."/>
            <person name="Schnable J.C."/>
            <person name="Brutnell T.P."/>
        </authorList>
    </citation>
    <scope>NUCLEOTIDE SEQUENCE [LARGE SCALE GENOMIC DNA]</scope>
    <source>
        <strain evidence="6">cv. Kellogg 1175</strain>
        <tissue evidence="5">Leaf</tissue>
    </source>
</reference>
<dbReference type="InterPro" id="IPR001128">
    <property type="entry name" value="Cyt_P450"/>
</dbReference>
<dbReference type="GO" id="GO:0016705">
    <property type="term" value="F:oxidoreductase activity, acting on paired donors, with incorporation or reduction of molecular oxygen"/>
    <property type="evidence" value="ECO:0007669"/>
    <property type="project" value="InterPro"/>
</dbReference>